<dbReference type="PANTHER" id="PTHR38767">
    <property type="entry name" value="DNA POLYMERASE III SUBUNIT CHI"/>
    <property type="match status" value="1"/>
</dbReference>
<sequence length="140" mass="16252">MPRIDFYLLDSDGEEARLDTACRLVEKAWKQGLRSYLRADTTAEAQALDTRLWTFRKLSFVPHRLQQSGRDAPVLIGTTAVTDDTHPLLVNLGRALPEDFERYQRIVEIVDPDTERREASRVRYKIYRDRGYTPGTIKLK</sequence>
<dbReference type="Proteomes" id="UP000246569">
    <property type="component" value="Unassembled WGS sequence"/>
</dbReference>
<reference evidence="1 2" key="1">
    <citation type="submission" date="2018-05" db="EMBL/GenBank/DDBJ databases">
        <title>Genomic Encyclopedia of Type Strains, Phase IV (KMG-IV): sequencing the most valuable type-strain genomes for metagenomic binning, comparative biology and taxonomic classification.</title>
        <authorList>
            <person name="Goeker M."/>
        </authorList>
    </citation>
    <scope>NUCLEOTIDE SEQUENCE [LARGE SCALE GENOMIC DNA]</scope>
    <source>
        <strain evidence="1 2">DSM 23606</strain>
    </source>
</reference>
<dbReference type="AlphaFoldDB" id="A0A317MQI1"/>
<proteinExistence type="predicted"/>
<dbReference type="InterPro" id="IPR007459">
    <property type="entry name" value="DNA_pol3_chi"/>
</dbReference>
<dbReference type="Pfam" id="PF04364">
    <property type="entry name" value="DNA_pol3_chi"/>
    <property type="match status" value="1"/>
</dbReference>
<dbReference type="Gene3D" id="3.40.50.10110">
    <property type="entry name" value="DNA polymerase III subunit chi"/>
    <property type="match status" value="1"/>
</dbReference>
<protein>
    <submittedName>
        <fullName evidence="1">DNA polymerase III chi subunit</fullName>
    </submittedName>
</protein>
<dbReference type="GO" id="GO:0032298">
    <property type="term" value="P:positive regulation of DNA-templated DNA replication initiation"/>
    <property type="evidence" value="ECO:0007669"/>
    <property type="project" value="TreeGrafter"/>
</dbReference>
<name>A0A317MQI1_9GAMM</name>
<organism evidence="1 2">
    <name type="scientific">Plasticicumulans acidivorans</name>
    <dbReference type="NCBI Taxonomy" id="886464"/>
    <lineage>
        <taxon>Bacteria</taxon>
        <taxon>Pseudomonadati</taxon>
        <taxon>Pseudomonadota</taxon>
        <taxon>Gammaproteobacteria</taxon>
        <taxon>Candidatus Competibacteraceae</taxon>
        <taxon>Plasticicumulans</taxon>
    </lineage>
</organism>
<dbReference type="EMBL" id="QGTJ01000013">
    <property type="protein sequence ID" value="PWV58879.1"/>
    <property type="molecule type" value="Genomic_DNA"/>
</dbReference>
<accession>A0A317MQI1</accession>
<dbReference type="SUPFAM" id="SSF102400">
    <property type="entry name" value="DNA polymerase III chi subunit"/>
    <property type="match status" value="1"/>
</dbReference>
<keyword evidence="2" id="KW-1185">Reference proteome</keyword>
<dbReference type="InterPro" id="IPR036768">
    <property type="entry name" value="PolIII_chi_sf"/>
</dbReference>
<evidence type="ECO:0000313" key="2">
    <source>
        <dbReference type="Proteomes" id="UP000246569"/>
    </source>
</evidence>
<comment type="caution">
    <text evidence="1">The sequence shown here is derived from an EMBL/GenBank/DDBJ whole genome shotgun (WGS) entry which is preliminary data.</text>
</comment>
<dbReference type="PANTHER" id="PTHR38767:SF1">
    <property type="entry name" value="DNA POLYMERASE III SUBUNIT CHI"/>
    <property type="match status" value="1"/>
</dbReference>
<evidence type="ECO:0000313" key="1">
    <source>
        <dbReference type="EMBL" id="PWV58879.1"/>
    </source>
</evidence>
<gene>
    <name evidence="1" type="ORF">C7443_11360</name>
</gene>
<dbReference type="GO" id="GO:0006260">
    <property type="term" value="P:DNA replication"/>
    <property type="evidence" value="ECO:0007669"/>
    <property type="project" value="InterPro"/>
</dbReference>
<dbReference type="GO" id="GO:0003887">
    <property type="term" value="F:DNA-directed DNA polymerase activity"/>
    <property type="evidence" value="ECO:0007669"/>
    <property type="project" value="InterPro"/>
</dbReference>
<dbReference type="GO" id="GO:0003677">
    <property type="term" value="F:DNA binding"/>
    <property type="evidence" value="ECO:0007669"/>
    <property type="project" value="InterPro"/>
</dbReference>